<feature type="transmembrane region" description="Helical" evidence="11">
    <location>
        <begin position="185"/>
        <end position="206"/>
    </location>
</feature>
<evidence type="ECO:0000256" key="1">
    <source>
        <dbReference type="ARBA" id="ARBA00002978"/>
    </source>
</evidence>
<evidence type="ECO:0000256" key="11">
    <source>
        <dbReference type="SAM" id="Phobius"/>
    </source>
</evidence>
<reference evidence="13 14" key="1">
    <citation type="submission" date="2016-11" db="EMBL/GenBank/DDBJ databases">
        <authorList>
            <person name="Jaros S."/>
            <person name="Januszkiewicz K."/>
            <person name="Wedrychowicz H."/>
        </authorList>
    </citation>
    <scope>NUCLEOTIDE SEQUENCE [LARGE SCALE GENOMIC DNA]</scope>
</reference>
<gene>
    <name evidence="13" type="primary">BQ5605_C015g08027</name>
    <name evidence="13" type="ORF">BQ5605_C015G08027</name>
</gene>
<feature type="domain" description="VTT" evidence="12">
    <location>
        <begin position="95"/>
        <end position="207"/>
    </location>
</feature>
<feature type="transmembrane region" description="Helical" evidence="11">
    <location>
        <begin position="227"/>
        <end position="248"/>
    </location>
</feature>
<evidence type="ECO:0000313" key="14">
    <source>
        <dbReference type="Proteomes" id="UP000249464"/>
    </source>
</evidence>
<dbReference type="GO" id="GO:0000022">
    <property type="term" value="P:mitotic spindle elongation"/>
    <property type="evidence" value="ECO:0007669"/>
    <property type="project" value="TreeGrafter"/>
</dbReference>
<keyword evidence="8" id="KW-0333">Golgi apparatus</keyword>
<dbReference type="PANTHER" id="PTHR47549">
    <property type="entry name" value="GOLGI APPARATUS MEMBRANE PROTEIN TVP38-RELATED"/>
    <property type="match status" value="1"/>
</dbReference>
<dbReference type="InterPro" id="IPR051076">
    <property type="entry name" value="Golgi_membrane_TVP38/TMEM64"/>
</dbReference>
<evidence type="ECO:0000256" key="5">
    <source>
        <dbReference type="ARBA" id="ARBA00020673"/>
    </source>
</evidence>
<dbReference type="GO" id="GO:0016192">
    <property type="term" value="P:vesicle-mediated transport"/>
    <property type="evidence" value="ECO:0007669"/>
    <property type="project" value="TreeGrafter"/>
</dbReference>
<feature type="region of interest" description="Disordered" evidence="10">
    <location>
        <begin position="319"/>
        <end position="378"/>
    </location>
</feature>
<keyword evidence="9 11" id="KW-0472">Membrane</keyword>
<evidence type="ECO:0000256" key="8">
    <source>
        <dbReference type="ARBA" id="ARBA00023034"/>
    </source>
</evidence>
<feature type="compositionally biased region" description="Acidic residues" evidence="10">
    <location>
        <begin position="278"/>
        <end position="293"/>
    </location>
</feature>
<dbReference type="STRING" id="796604.A0A2X0LY34"/>
<evidence type="ECO:0000256" key="6">
    <source>
        <dbReference type="ARBA" id="ARBA00022692"/>
    </source>
</evidence>
<evidence type="ECO:0000256" key="3">
    <source>
        <dbReference type="ARBA" id="ARBA00008640"/>
    </source>
</evidence>
<comment type="similarity">
    <text evidence="3">Belongs to the TVP38/TMEM64 family.</text>
</comment>
<keyword evidence="14" id="KW-1185">Reference proteome</keyword>
<comment type="subcellular location">
    <subcellularLocation>
        <location evidence="2">Golgi apparatus membrane</location>
        <topology evidence="2">Multi-pass membrane protein</topology>
    </subcellularLocation>
</comment>
<evidence type="ECO:0000256" key="9">
    <source>
        <dbReference type="ARBA" id="ARBA00023136"/>
    </source>
</evidence>
<dbReference type="EMBL" id="FQNC01000015">
    <property type="protein sequence ID" value="SGY18278.1"/>
    <property type="molecule type" value="Genomic_DNA"/>
</dbReference>
<comment type="function">
    <text evidence="1">Golgi membrane protein involved in vesicular trafficking and spindle migration.</text>
</comment>
<feature type="transmembrane region" description="Helical" evidence="11">
    <location>
        <begin position="110"/>
        <end position="132"/>
    </location>
</feature>
<name>A0A2X0LY34_9BASI</name>
<feature type="transmembrane region" description="Helical" evidence="11">
    <location>
        <begin position="32"/>
        <end position="51"/>
    </location>
</feature>
<dbReference type="AlphaFoldDB" id="A0A2X0LY34"/>
<dbReference type="Proteomes" id="UP000249464">
    <property type="component" value="Unassembled WGS sequence"/>
</dbReference>
<evidence type="ECO:0000313" key="13">
    <source>
        <dbReference type="EMBL" id="SGY18278.1"/>
    </source>
</evidence>
<dbReference type="GO" id="GO:0000139">
    <property type="term" value="C:Golgi membrane"/>
    <property type="evidence" value="ECO:0007669"/>
    <property type="project" value="UniProtKB-SubCell"/>
</dbReference>
<accession>A0A2X0LY34</accession>
<organism evidence="13 14">
    <name type="scientific">Microbotryum silenes-dioicae</name>
    <dbReference type="NCBI Taxonomy" id="796604"/>
    <lineage>
        <taxon>Eukaryota</taxon>
        <taxon>Fungi</taxon>
        <taxon>Dikarya</taxon>
        <taxon>Basidiomycota</taxon>
        <taxon>Pucciniomycotina</taxon>
        <taxon>Microbotryomycetes</taxon>
        <taxon>Microbotryales</taxon>
        <taxon>Microbotryaceae</taxon>
        <taxon>Microbotryum</taxon>
    </lineage>
</organism>
<dbReference type="PANTHER" id="PTHR47549:SF1">
    <property type="entry name" value="GOLGI APPARATUS MEMBRANE PROTEIN TVP38"/>
    <property type="match status" value="1"/>
</dbReference>
<proteinExistence type="inferred from homology"/>
<keyword evidence="6 11" id="KW-0812">Transmembrane</keyword>
<evidence type="ECO:0000259" key="12">
    <source>
        <dbReference type="Pfam" id="PF09335"/>
    </source>
</evidence>
<keyword evidence="7 11" id="KW-1133">Transmembrane helix</keyword>
<dbReference type="InterPro" id="IPR032816">
    <property type="entry name" value="VTT_dom"/>
</dbReference>
<evidence type="ECO:0000256" key="7">
    <source>
        <dbReference type="ARBA" id="ARBA00022989"/>
    </source>
</evidence>
<sequence length="378" mass="42620">MVPLFRNVQHRARETFDRARDYYDSLSSTSKLIFWTWVGLHVFTIALVIYLTPVQLFAWMADWAATLSDMGPSGRLVLLSLIILTSFPPLFGYGTTITLCGFAFGTFQGWIIAALGCVIGGCLSFVVTRKMIGSFAPMLAREPTFVALGRAVRVKGLGLCILIRLCPFPFPYSNAFFASIETVTLFQFFLSTLCITPKLLLHVWIGSRMFLFADPDSRNRMDPRAKFVNLVFVVMGSVMGMLTSWYLYRLTMTYVQIGAGRGVELEDEEAILGRGEHDEDDPDDDQDQDEEEQDRFPVSGGGLLHDVDQLLADQDFDHDSMPLKERSTNQFNHQRSSFDGHVYRQKGSIKLGSRGQNGWEEAMADFGEEHEGEEEHGR</sequence>
<evidence type="ECO:0000256" key="4">
    <source>
        <dbReference type="ARBA" id="ARBA00013533"/>
    </source>
</evidence>
<evidence type="ECO:0000256" key="10">
    <source>
        <dbReference type="SAM" id="MobiDB-lite"/>
    </source>
</evidence>
<feature type="transmembrane region" description="Helical" evidence="11">
    <location>
        <begin position="76"/>
        <end position="104"/>
    </location>
</feature>
<protein>
    <recommendedName>
        <fullName evidence="4">Golgi apparatus membrane protein TVP38</fullName>
    </recommendedName>
    <alternativeName>
        <fullName evidence="5">Golgi apparatus membrane protein tvp38</fullName>
    </alternativeName>
</protein>
<dbReference type="Pfam" id="PF09335">
    <property type="entry name" value="VTT_dom"/>
    <property type="match status" value="1"/>
</dbReference>
<feature type="transmembrane region" description="Helical" evidence="11">
    <location>
        <begin position="144"/>
        <end position="165"/>
    </location>
</feature>
<evidence type="ECO:0000256" key="2">
    <source>
        <dbReference type="ARBA" id="ARBA00004653"/>
    </source>
</evidence>
<feature type="region of interest" description="Disordered" evidence="10">
    <location>
        <begin position="273"/>
        <end position="301"/>
    </location>
</feature>
<feature type="compositionally biased region" description="Basic and acidic residues" evidence="10">
    <location>
        <begin position="367"/>
        <end position="378"/>
    </location>
</feature>